<evidence type="ECO:0000256" key="1">
    <source>
        <dbReference type="SAM" id="SignalP"/>
    </source>
</evidence>
<proteinExistence type="predicted"/>
<dbReference type="Proteomes" id="UP000006222">
    <property type="component" value="Unassembled WGS sequence"/>
</dbReference>
<accession>F2AWP3</accession>
<dbReference type="AlphaFoldDB" id="F2AWP3"/>
<dbReference type="PATRIC" id="fig|991778.3.peg.4390"/>
<organism evidence="2 3">
    <name type="scientific">Rhodopirellula baltica WH47</name>
    <dbReference type="NCBI Taxonomy" id="991778"/>
    <lineage>
        <taxon>Bacteria</taxon>
        <taxon>Pseudomonadati</taxon>
        <taxon>Planctomycetota</taxon>
        <taxon>Planctomycetia</taxon>
        <taxon>Pirellulales</taxon>
        <taxon>Pirellulaceae</taxon>
        <taxon>Rhodopirellula</taxon>
    </lineage>
</organism>
<protein>
    <submittedName>
        <fullName evidence="2">Secreted protein</fullName>
    </submittedName>
</protein>
<reference evidence="2 3" key="1">
    <citation type="journal article" date="2013" name="Mar. Genomics">
        <title>Expression of sulfatases in Rhodopirellula baltica and the diversity of sulfatases in the genus Rhodopirellula.</title>
        <authorList>
            <person name="Wegner C.E."/>
            <person name="Richter-Heitmann T."/>
            <person name="Klindworth A."/>
            <person name="Klockow C."/>
            <person name="Richter M."/>
            <person name="Achstetter T."/>
            <person name="Glockner F.O."/>
            <person name="Harder J."/>
        </authorList>
    </citation>
    <scope>NUCLEOTIDE SEQUENCE [LARGE SCALE GENOMIC DNA]</scope>
    <source>
        <strain evidence="2 3">WH47</strain>
    </source>
</reference>
<name>F2AWP3_RHOBT</name>
<keyword evidence="1" id="KW-0732">Signal</keyword>
<gene>
    <name evidence="2" type="ORF">RBWH47_05950</name>
</gene>
<dbReference type="RefSeq" id="WP_007328053.1">
    <property type="nucleotide sequence ID" value="NZ_AFAR01000204.1"/>
</dbReference>
<evidence type="ECO:0000313" key="3">
    <source>
        <dbReference type="Proteomes" id="UP000006222"/>
    </source>
</evidence>
<feature type="signal peptide" evidence="1">
    <location>
        <begin position="1"/>
        <end position="25"/>
    </location>
</feature>
<comment type="caution">
    <text evidence="2">The sequence shown here is derived from an EMBL/GenBank/DDBJ whole genome shotgun (WGS) entry which is preliminary data.</text>
</comment>
<sequence length="60" mass="6183">MKLASLFGKSLLALLLVGVWAGCEAEPTVIPEDEDEFAAYDAAMAGAEAEAAENADEVAP</sequence>
<dbReference type="EMBL" id="AFAR01000204">
    <property type="protein sequence ID" value="EGF25903.1"/>
    <property type="molecule type" value="Genomic_DNA"/>
</dbReference>
<evidence type="ECO:0000313" key="2">
    <source>
        <dbReference type="EMBL" id="EGF25903.1"/>
    </source>
</evidence>
<dbReference type="PROSITE" id="PS51257">
    <property type="entry name" value="PROKAR_LIPOPROTEIN"/>
    <property type="match status" value="1"/>
</dbReference>
<feature type="chain" id="PRO_5003279226" evidence="1">
    <location>
        <begin position="26"/>
        <end position="60"/>
    </location>
</feature>